<dbReference type="AlphaFoldDB" id="A0A2S8FPD2"/>
<gene>
    <name evidence="10" type="ORF">C5Y98_16740</name>
</gene>
<dbReference type="PANTHER" id="PTHR32024">
    <property type="entry name" value="TRK SYSTEM POTASSIUM UPTAKE PROTEIN TRKG-RELATED"/>
    <property type="match status" value="1"/>
</dbReference>
<evidence type="ECO:0000256" key="4">
    <source>
        <dbReference type="ARBA" id="ARBA00022475"/>
    </source>
</evidence>
<keyword evidence="4" id="KW-1003">Cell membrane</keyword>
<keyword evidence="5 9" id="KW-0812">Transmembrane</keyword>
<keyword evidence="8 9" id="KW-0472">Membrane</keyword>
<dbReference type="OrthoDB" id="9810952at2"/>
<evidence type="ECO:0000256" key="3">
    <source>
        <dbReference type="ARBA" id="ARBA00022448"/>
    </source>
</evidence>
<dbReference type="PANTHER" id="PTHR32024:SF2">
    <property type="entry name" value="TRK SYSTEM POTASSIUM UPTAKE PROTEIN TRKG-RELATED"/>
    <property type="match status" value="1"/>
</dbReference>
<dbReference type="InterPro" id="IPR003445">
    <property type="entry name" value="Cat_transpt"/>
</dbReference>
<keyword evidence="6 9" id="KW-1133">Transmembrane helix</keyword>
<evidence type="ECO:0000256" key="1">
    <source>
        <dbReference type="ARBA" id="ARBA00004651"/>
    </source>
</evidence>
<evidence type="ECO:0000256" key="6">
    <source>
        <dbReference type="ARBA" id="ARBA00022989"/>
    </source>
</evidence>
<evidence type="ECO:0000256" key="7">
    <source>
        <dbReference type="ARBA" id="ARBA00023065"/>
    </source>
</evidence>
<proteinExistence type="inferred from homology"/>
<evidence type="ECO:0000256" key="9">
    <source>
        <dbReference type="SAM" id="Phobius"/>
    </source>
</evidence>
<dbReference type="Pfam" id="PF02386">
    <property type="entry name" value="TrkH"/>
    <property type="match status" value="1"/>
</dbReference>
<evidence type="ECO:0000256" key="2">
    <source>
        <dbReference type="ARBA" id="ARBA00009137"/>
    </source>
</evidence>
<feature type="transmembrane region" description="Helical" evidence="9">
    <location>
        <begin position="588"/>
        <end position="608"/>
    </location>
</feature>
<dbReference type="GO" id="GO:0008324">
    <property type="term" value="F:monoatomic cation transmembrane transporter activity"/>
    <property type="evidence" value="ECO:0007669"/>
    <property type="project" value="InterPro"/>
</dbReference>
<reference evidence="10 11" key="1">
    <citation type="submission" date="2018-02" db="EMBL/GenBank/DDBJ databases">
        <title>Comparative genomes isolates from brazilian mangrove.</title>
        <authorList>
            <person name="Araujo J.E."/>
            <person name="Taketani R.G."/>
            <person name="Silva M.C.P."/>
            <person name="Loureco M.V."/>
            <person name="Andreote F.D."/>
        </authorList>
    </citation>
    <scope>NUCLEOTIDE SEQUENCE [LARGE SCALE GENOMIC DNA]</scope>
    <source>
        <strain evidence="10 11">NAP PRIS-MGV</strain>
    </source>
</reference>
<feature type="transmembrane region" description="Helical" evidence="9">
    <location>
        <begin position="452"/>
        <end position="473"/>
    </location>
</feature>
<keyword evidence="3" id="KW-0813">Transport</keyword>
<feature type="transmembrane region" description="Helical" evidence="9">
    <location>
        <begin position="26"/>
        <end position="49"/>
    </location>
</feature>
<organism evidence="10 11">
    <name type="scientific">Blastopirellula marina</name>
    <dbReference type="NCBI Taxonomy" id="124"/>
    <lineage>
        <taxon>Bacteria</taxon>
        <taxon>Pseudomonadati</taxon>
        <taxon>Planctomycetota</taxon>
        <taxon>Planctomycetia</taxon>
        <taxon>Pirellulales</taxon>
        <taxon>Pirellulaceae</taxon>
        <taxon>Blastopirellula</taxon>
    </lineage>
</organism>
<feature type="transmembrane region" description="Helical" evidence="9">
    <location>
        <begin position="61"/>
        <end position="82"/>
    </location>
</feature>
<feature type="transmembrane region" description="Helical" evidence="9">
    <location>
        <begin position="381"/>
        <end position="402"/>
    </location>
</feature>
<protein>
    <submittedName>
        <fullName evidence="10">Potassium transporter</fullName>
    </submittedName>
</protein>
<evidence type="ECO:0000313" key="11">
    <source>
        <dbReference type="Proteomes" id="UP000239388"/>
    </source>
</evidence>
<evidence type="ECO:0000313" key="10">
    <source>
        <dbReference type="EMBL" id="PQO34045.1"/>
    </source>
</evidence>
<feature type="transmembrane region" description="Helical" evidence="9">
    <location>
        <begin position="240"/>
        <end position="263"/>
    </location>
</feature>
<comment type="caution">
    <text evidence="10">The sequence shown here is derived from an EMBL/GenBank/DDBJ whole genome shotgun (WGS) entry which is preliminary data.</text>
</comment>
<sequence>MVFSLPWAWPQLGHRTGENFQQFETYGFLGLIYSILLSIICWAIFWRIGRHAKGDLYRREAMAVVGLSWVVATILGAMPYILSGSSNKLAVRIFDSYKLAPQIYGDPVSPLTKDQFALVHSLVSAGAKGLSPQKLEEQFDAKVQKWNPGENPKPDFRVVFDELSEQPHWQGVLIRPGQEPDSPLDRSEHFRIRGVPMNIADAIFESQSGFSTTGATVIANLEDPISLPHCVLFWRSSTHFLGGLGIIVLFVVILGQGSAGKALMRNEIPGPSKEGSHSRMQHTAWMFAGLYCGLNLILTCLLWLLGMNFFDAVCHAFGTLATGGFSTYNASLGHFYQVDPVSGAWIEYVVIVFMVLAGSNFTLLYFLMIGQAYRLVEDIEWRYYMGIIIGVTICVVCFGMIYDDFITDPNTSTFTEAQLALRNGLFQVVSIITTTGFGTHDFDKWNSFGRGVLFLLMFVGGCAGSTGGGVKVIRHYLFHKILFLQLEKSYHPSVVRPLRLGGRPVDDPDLQTNILIYFSLILVLFVFGWLAIVTLEPDATWGTSEEHIEHKLIDSATAVAATLNNVGPGLGIIGATQNYANFSWWTKLLFTALMMIGRLEIFAVLVLLMPRFWRSR</sequence>
<dbReference type="Proteomes" id="UP000239388">
    <property type="component" value="Unassembled WGS sequence"/>
</dbReference>
<comment type="similarity">
    <text evidence="2">Belongs to the TrkH potassium transport family.</text>
</comment>
<evidence type="ECO:0000256" key="5">
    <source>
        <dbReference type="ARBA" id="ARBA00022692"/>
    </source>
</evidence>
<evidence type="ECO:0000256" key="8">
    <source>
        <dbReference type="ARBA" id="ARBA00023136"/>
    </source>
</evidence>
<dbReference type="EMBL" id="PUIB01000017">
    <property type="protein sequence ID" value="PQO34045.1"/>
    <property type="molecule type" value="Genomic_DNA"/>
</dbReference>
<feature type="transmembrane region" description="Helical" evidence="9">
    <location>
        <begin position="345"/>
        <end position="369"/>
    </location>
</feature>
<comment type="subcellular location">
    <subcellularLocation>
        <location evidence="1">Cell membrane</location>
        <topology evidence="1">Multi-pass membrane protein</topology>
    </subcellularLocation>
</comment>
<accession>A0A2S8FPD2</accession>
<name>A0A2S8FPD2_9BACT</name>
<feature type="transmembrane region" description="Helical" evidence="9">
    <location>
        <begin position="284"/>
        <end position="305"/>
    </location>
</feature>
<dbReference type="GO" id="GO:0005886">
    <property type="term" value="C:plasma membrane"/>
    <property type="evidence" value="ECO:0007669"/>
    <property type="project" value="UniProtKB-SubCell"/>
</dbReference>
<dbReference type="GO" id="GO:0030001">
    <property type="term" value="P:metal ion transport"/>
    <property type="evidence" value="ECO:0007669"/>
    <property type="project" value="UniProtKB-ARBA"/>
</dbReference>
<keyword evidence="7" id="KW-0406">Ion transport</keyword>
<feature type="transmembrane region" description="Helical" evidence="9">
    <location>
        <begin position="514"/>
        <end position="535"/>
    </location>
</feature>